<comment type="caution">
    <text evidence="1">The sequence shown here is derived from an EMBL/GenBank/DDBJ whole genome shotgun (WGS) entry which is preliminary data.</text>
</comment>
<protein>
    <submittedName>
        <fullName evidence="1">Uncharacterized protein</fullName>
    </submittedName>
</protein>
<dbReference type="EMBL" id="MGIZ01000031">
    <property type="protein sequence ID" value="OGM98836.1"/>
    <property type="molecule type" value="Genomic_DNA"/>
</dbReference>
<accession>A0A1F8ED92</accession>
<dbReference type="Proteomes" id="UP000177594">
    <property type="component" value="Unassembled WGS sequence"/>
</dbReference>
<sequence length="240" mass="24810">MAVNSFSVRGHELIRTALAAAGITSDGGTVNYLSRFVGAAGTSQVIGQSIIYDNGTNVGIGPTPPDIKLHISAPGGGGIKFDDTNNTNAWWIRPNGNGAQFVIGNMDNTSDANIKLIMDYSGNVGIGMAPDHDLVVKQKSSSHTNGGIALYRVNGTSKSSLLQGDDNNAYIWNHSSSGGIRFVAGNDITQAKVIFLNSAGDVGIGTNAPGAKLEVSGAMKLTPLSGNPSGLTSGMMWMVQ</sequence>
<evidence type="ECO:0000313" key="2">
    <source>
        <dbReference type="Proteomes" id="UP000177594"/>
    </source>
</evidence>
<organism evidence="1 2">
    <name type="scientific">Candidatus Yanofskybacteria bacterium RIFCSPHIGHO2_01_FULL_39_8b</name>
    <dbReference type="NCBI Taxonomy" id="1802659"/>
    <lineage>
        <taxon>Bacteria</taxon>
        <taxon>Candidatus Yanofskyibacteriota</taxon>
    </lineage>
</organism>
<gene>
    <name evidence="1" type="ORF">A2817_02870</name>
</gene>
<reference evidence="1 2" key="1">
    <citation type="journal article" date="2016" name="Nat. Commun.">
        <title>Thousands of microbial genomes shed light on interconnected biogeochemical processes in an aquifer system.</title>
        <authorList>
            <person name="Anantharaman K."/>
            <person name="Brown C.T."/>
            <person name="Hug L.A."/>
            <person name="Sharon I."/>
            <person name="Castelle C.J."/>
            <person name="Probst A.J."/>
            <person name="Thomas B.C."/>
            <person name="Singh A."/>
            <person name="Wilkins M.J."/>
            <person name="Karaoz U."/>
            <person name="Brodie E.L."/>
            <person name="Williams K.H."/>
            <person name="Hubbard S.S."/>
            <person name="Banfield J.F."/>
        </authorList>
    </citation>
    <scope>NUCLEOTIDE SEQUENCE [LARGE SCALE GENOMIC DNA]</scope>
</reference>
<evidence type="ECO:0000313" key="1">
    <source>
        <dbReference type="EMBL" id="OGM98836.1"/>
    </source>
</evidence>
<name>A0A1F8ED92_9BACT</name>
<proteinExistence type="predicted"/>
<dbReference type="AlphaFoldDB" id="A0A1F8ED92"/>